<feature type="domain" description="ATPase AAA-type core" evidence="2">
    <location>
        <begin position="194"/>
        <end position="305"/>
    </location>
</feature>
<dbReference type="PANTHER" id="PTHR43581:SF2">
    <property type="entry name" value="EXCINUCLEASE ATPASE SUBUNIT"/>
    <property type="match status" value="1"/>
</dbReference>
<sequence>MIKAISISNFKSLKSAKLPIKNLNIFTGLNGMGKSSFIQAILLLRQSFQQGMLEDQGLTLKGSLIELGTGKDVFNQYAGKDENIEIKINTEEYNFYWTFGYLPDADILPVERKTSYTEILRRCGVFNKDFQYLNAEHIIPQTTYKKSEFEVIQNKQIGKYGEYAVHYLSVYGLDNLENENLIHEKSKSKILIHNIDAWLNEISPGVKLIVEDIKGVDLVRLGFQYETESGYTNEFKPINVGYGLTYALPVILTLLTAKSGKIIIIENPESHLHPKGQAKIGELAALAAEMGAQIFIETHSDHIINGVRVAVKEEKINPLNVNIQYFERGGDVEVHESKISTIEVDRKGELSHYPKDLLEEWSNQLLKLL</sequence>
<dbReference type="Pfam" id="PF12476">
    <property type="entry name" value="DUF3696"/>
    <property type="match status" value="1"/>
</dbReference>
<dbReference type="InterPro" id="IPR027417">
    <property type="entry name" value="P-loop_NTPase"/>
</dbReference>
<dbReference type="InterPro" id="IPR014592">
    <property type="entry name" value="P-loop_UCP034888"/>
</dbReference>
<gene>
    <name evidence="3" type="ORF">ACFQZS_08440</name>
</gene>
<reference evidence="4" key="1">
    <citation type="journal article" date="2019" name="Int. J. Syst. Evol. Microbiol.">
        <title>The Global Catalogue of Microorganisms (GCM) 10K type strain sequencing project: providing services to taxonomists for standard genome sequencing and annotation.</title>
        <authorList>
            <consortium name="The Broad Institute Genomics Platform"/>
            <consortium name="The Broad Institute Genome Sequencing Center for Infectious Disease"/>
            <person name="Wu L."/>
            <person name="Ma J."/>
        </authorList>
    </citation>
    <scope>NUCLEOTIDE SEQUENCE [LARGE SCALE GENOMIC DNA]</scope>
    <source>
        <strain evidence="4">CCUG 63418</strain>
    </source>
</reference>
<feature type="domain" description="DUF3696" evidence="1">
    <location>
        <begin position="316"/>
        <end position="368"/>
    </location>
</feature>
<organism evidence="3 4">
    <name type="scientific">Mucilaginibacter calamicampi</name>
    <dbReference type="NCBI Taxonomy" id="1302352"/>
    <lineage>
        <taxon>Bacteria</taxon>
        <taxon>Pseudomonadati</taxon>
        <taxon>Bacteroidota</taxon>
        <taxon>Sphingobacteriia</taxon>
        <taxon>Sphingobacteriales</taxon>
        <taxon>Sphingobacteriaceae</taxon>
        <taxon>Mucilaginibacter</taxon>
    </lineage>
</organism>
<dbReference type="PIRSF" id="PIRSF034888">
    <property type="entry name" value="P-loop_UCP034888"/>
    <property type="match status" value="1"/>
</dbReference>
<dbReference type="Pfam" id="PF13304">
    <property type="entry name" value="AAA_21"/>
    <property type="match status" value="1"/>
</dbReference>
<comment type="caution">
    <text evidence="3">The sequence shown here is derived from an EMBL/GenBank/DDBJ whole genome shotgun (WGS) entry which is preliminary data.</text>
</comment>
<keyword evidence="4" id="KW-1185">Reference proteome</keyword>
<dbReference type="InterPro" id="IPR051396">
    <property type="entry name" value="Bact_Antivir_Def_Nuclease"/>
</dbReference>
<evidence type="ECO:0000259" key="1">
    <source>
        <dbReference type="Pfam" id="PF12476"/>
    </source>
</evidence>
<accession>A0ABW2YWM2</accession>
<evidence type="ECO:0000313" key="4">
    <source>
        <dbReference type="Proteomes" id="UP001596958"/>
    </source>
</evidence>
<dbReference type="Proteomes" id="UP001596958">
    <property type="component" value="Unassembled WGS sequence"/>
</dbReference>
<dbReference type="RefSeq" id="WP_377099183.1">
    <property type="nucleotide sequence ID" value="NZ_JBHTHU010000005.1"/>
</dbReference>
<name>A0ABW2YWM2_9SPHI</name>
<dbReference type="InterPro" id="IPR003959">
    <property type="entry name" value="ATPase_AAA_core"/>
</dbReference>
<protein>
    <submittedName>
        <fullName evidence="3">DUF3696 domain-containing protein</fullName>
    </submittedName>
</protein>
<proteinExistence type="predicted"/>
<dbReference type="PANTHER" id="PTHR43581">
    <property type="entry name" value="ATP/GTP PHOSPHATASE"/>
    <property type="match status" value="1"/>
</dbReference>
<evidence type="ECO:0000259" key="2">
    <source>
        <dbReference type="Pfam" id="PF13304"/>
    </source>
</evidence>
<dbReference type="Gene3D" id="3.40.50.300">
    <property type="entry name" value="P-loop containing nucleotide triphosphate hydrolases"/>
    <property type="match status" value="1"/>
</dbReference>
<dbReference type="InterPro" id="IPR022532">
    <property type="entry name" value="DUF3696"/>
</dbReference>
<dbReference type="EMBL" id="JBHTHU010000005">
    <property type="protein sequence ID" value="MFD0750165.1"/>
    <property type="molecule type" value="Genomic_DNA"/>
</dbReference>
<dbReference type="SUPFAM" id="SSF52540">
    <property type="entry name" value="P-loop containing nucleoside triphosphate hydrolases"/>
    <property type="match status" value="1"/>
</dbReference>
<evidence type="ECO:0000313" key="3">
    <source>
        <dbReference type="EMBL" id="MFD0750165.1"/>
    </source>
</evidence>